<dbReference type="Pfam" id="PF00126">
    <property type="entry name" value="HTH_1"/>
    <property type="match status" value="1"/>
</dbReference>
<comment type="similarity">
    <text evidence="1">Belongs to the LysR transcriptional regulatory family.</text>
</comment>
<dbReference type="Pfam" id="PF03466">
    <property type="entry name" value="LysR_substrate"/>
    <property type="match status" value="1"/>
</dbReference>
<dbReference type="AlphaFoldDB" id="A0A4P6JNG2"/>
<dbReference type="GO" id="GO:0000976">
    <property type="term" value="F:transcription cis-regulatory region binding"/>
    <property type="evidence" value="ECO:0007669"/>
    <property type="project" value="TreeGrafter"/>
</dbReference>
<evidence type="ECO:0000313" key="6">
    <source>
        <dbReference type="EMBL" id="QBD76640.1"/>
    </source>
</evidence>
<evidence type="ECO:0000313" key="7">
    <source>
        <dbReference type="Proteomes" id="UP000290365"/>
    </source>
</evidence>
<dbReference type="Gene3D" id="3.40.190.290">
    <property type="match status" value="1"/>
</dbReference>
<organism evidence="6 7">
    <name type="scientific">Ktedonosporobacter rubrisoli</name>
    <dbReference type="NCBI Taxonomy" id="2509675"/>
    <lineage>
        <taxon>Bacteria</taxon>
        <taxon>Bacillati</taxon>
        <taxon>Chloroflexota</taxon>
        <taxon>Ktedonobacteria</taxon>
        <taxon>Ktedonobacterales</taxon>
        <taxon>Ktedonosporobacteraceae</taxon>
        <taxon>Ktedonosporobacter</taxon>
    </lineage>
</organism>
<accession>A0A4P6JNG2</accession>
<evidence type="ECO:0000256" key="2">
    <source>
        <dbReference type="ARBA" id="ARBA00023015"/>
    </source>
</evidence>
<dbReference type="SUPFAM" id="SSF53850">
    <property type="entry name" value="Periplasmic binding protein-like II"/>
    <property type="match status" value="1"/>
</dbReference>
<keyword evidence="2" id="KW-0805">Transcription regulation</keyword>
<dbReference type="OrthoDB" id="9785745at2"/>
<dbReference type="Gene3D" id="1.10.10.10">
    <property type="entry name" value="Winged helix-like DNA-binding domain superfamily/Winged helix DNA-binding domain"/>
    <property type="match status" value="1"/>
</dbReference>
<sequence length="306" mass="33815">MDTNQLQAFDMITRQRSFSKAARALDISQPTISMRLQALEQAVGGALFVRGGSRLELTELGRSFLPYARQALAALADGIEIAQQTKQGARGIVSIATLPALTTDFVASAIARFYSDHPRVDLNIHTNHSDQILEMLYDGRVKLGLLNWPLFSRFGLTPILRFREPLIAVAHPSHPLAQERSITSQRMVSEGRPYWRLKWGPDANLWHARLITAGQTVTSIPVHSAHDLVLRGLGVVLLARPLVTADLAAGRLVELAVKDLPSFARESVLVCLSREESRLSTATRTFIAILREEGREFVHPTGSSRT</sequence>
<gene>
    <name evidence="6" type="ORF">EPA93_11755</name>
</gene>
<evidence type="ECO:0000259" key="5">
    <source>
        <dbReference type="PROSITE" id="PS50931"/>
    </source>
</evidence>
<dbReference type="GO" id="GO:0003700">
    <property type="term" value="F:DNA-binding transcription factor activity"/>
    <property type="evidence" value="ECO:0007669"/>
    <property type="project" value="InterPro"/>
</dbReference>
<keyword evidence="4" id="KW-0804">Transcription</keyword>
<dbReference type="RefSeq" id="WP_129887612.1">
    <property type="nucleotide sequence ID" value="NZ_CP035758.1"/>
</dbReference>
<keyword evidence="7" id="KW-1185">Reference proteome</keyword>
<dbReference type="InterPro" id="IPR000847">
    <property type="entry name" value="LysR_HTH_N"/>
</dbReference>
<evidence type="ECO:0000256" key="4">
    <source>
        <dbReference type="ARBA" id="ARBA00023163"/>
    </source>
</evidence>
<proteinExistence type="inferred from homology"/>
<protein>
    <submittedName>
        <fullName evidence="6">LysR family transcriptional regulator</fullName>
    </submittedName>
</protein>
<dbReference type="PRINTS" id="PR00039">
    <property type="entry name" value="HTHLYSR"/>
</dbReference>
<name>A0A4P6JNG2_KTERU</name>
<keyword evidence="3" id="KW-0238">DNA-binding</keyword>
<dbReference type="KEGG" id="kbs:EPA93_11755"/>
<evidence type="ECO:0000256" key="3">
    <source>
        <dbReference type="ARBA" id="ARBA00023125"/>
    </source>
</evidence>
<dbReference type="PROSITE" id="PS50931">
    <property type="entry name" value="HTH_LYSR"/>
    <property type="match status" value="1"/>
</dbReference>
<evidence type="ECO:0000256" key="1">
    <source>
        <dbReference type="ARBA" id="ARBA00009437"/>
    </source>
</evidence>
<dbReference type="InterPro" id="IPR036390">
    <property type="entry name" value="WH_DNA-bd_sf"/>
</dbReference>
<dbReference type="PANTHER" id="PTHR30126">
    <property type="entry name" value="HTH-TYPE TRANSCRIPTIONAL REGULATOR"/>
    <property type="match status" value="1"/>
</dbReference>
<feature type="domain" description="HTH lysR-type" evidence="5">
    <location>
        <begin position="1"/>
        <end position="58"/>
    </location>
</feature>
<dbReference type="InterPro" id="IPR005119">
    <property type="entry name" value="LysR_subst-bd"/>
</dbReference>
<dbReference type="PANTHER" id="PTHR30126:SF40">
    <property type="entry name" value="HTH-TYPE TRANSCRIPTIONAL REGULATOR GLTR"/>
    <property type="match status" value="1"/>
</dbReference>
<dbReference type="InterPro" id="IPR036388">
    <property type="entry name" value="WH-like_DNA-bd_sf"/>
</dbReference>
<dbReference type="EMBL" id="CP035758">
    <property type="protein sequence ID" value="QBD76640.1"/>
    <property type="molecule type" value="Genomic_DNA"/>
</dbReference>
<dbReference type="CDD" id="cd05466">
    <property type="entry name" value="PBP2_LTTR_substrate"/>
    <property type="match status" value="1"/>
</dbReference>
<dbReference type="SUPFAM" id="SSF46785">
    <property type="entry name" value="Winged helix' DNA-binding domain"/>
    <property type="match status" value="1"/>
</dbReference>
<reference evidence="6 7" key="1">
    <citation type="submission" date="2019-01" db="EMBL/GenBank/DDBJ databases">
        <title>Ktedonosporobacter rubrisoli SCAWS-G2.</title>
        <authorList>
            <person name="Huang Y."/>
            <person name="Yan B."/>
        </authorList>
    </citation>
    <scope>NUCLEOTIDE SEQUENCE [LARGE SCALE GENOMIC DNA]</scope>
    <source>
        <strain evidence="6 7">SCAWS-G2</strain>
    </source>
</reference>
<dbReference type="FunFam" id="1.10.10.10:FF:000001">
    <property type="entry name" value="LysR family transcriptional regulator"/>
    <property type="match status" value="1"/>
</dbReference>
<dbReference type="Proteomes" id="UP000290365">
    <property type="component" value="Chromosome"/>
</dbReference>